<keyword evidence="4" id="KW-1185">Reference proteome</keyword>
<dbReference type="Pfam" id="PF01757">
    <property type="entry name" value="Acyl_transf_3"/>
    <property type="match status" value="1"/>
</dbReference>
<keyword evidence="1" id="KW-1133">Transmembrane helix</keyword>
<dbReference type="KEGG" id="ehx:EMIHUDRAFT_194703"/>
<name>A0A0D3L1Z0_EMIH1</name>
<dbReference type="EnsemblProtists" id="EOD42025">
    <property type="protein sequence ID" value="EOD42025"/>
    <property type="gene ID" value="EMIHUDRAFT_194703"/>
</dbReference>
<feature type="transmembrane region" description="Helical" evidence="1">
    <location>
        <begin position="218"/>
        <end position="235"/>
    </location>
</feature>
<dbReference type="RefSeq" id="XP_005794454.1">
    <property type="nucleotide sequence ID" value="XM_005794397.1"/>
</dbReference>
<keyword evidence="1" id="KW-0472">Membrane</keyword>
<feature type="domain" description="Acyltransferase 3" evidence="2">
    <location>
        <begin position="98"/>
        <end position="489"/>
    </location>
</feature>
<feature type="transmembrane region" description="Helical" evidence="1">
    <location>
        <begin position="376"/>
        <end position="403"/>
    </location>
</feature>
<dbReference type="GO" id="GO:0016747">
    <property type="term" value="F:acyltransferase activity, transferring groups other than amino-acyl groups"/>
    <property type="evidence" value="ECO:0007669"/>
    <property type="project" value="InterPro"/>
</dbReference>
<accession>A0A0D3L1Z0</accession>
<evidence type="ECO:0000313" key="3">
    <source>
        <dbReference type="EnsemblProtists" id="EOD42025"/>
    </source>
</evidence>
<organism evidence="3 4">
    <name type="scientific">Emiliania huxleyi (strain CCMP1516)</name>
    <dbReference type="NCBI Taxonomy" id="280463"/>
    <lineage>
        <taxon>Eukaryota</taxon>
        <taxon>Haptista</taxon>
        <taxon>Haptophyta</taxon>
        <taxon>Prymnesiophyceae</taxon>
        <taxon>Isochrysidales</taxon>
        <taxon>Noelaerhabdaceae</taxon>
        <taxon>Emiliania</taxon>
    </lineage>
</organism>
<dbReference type="InterPro" id="IPR002656">
    <property type="entry name" value="Acyl_transf_3_dom"/>
</dbReference>
<dbReference type="GeneID" id="17287295"/>
<reference evidence="3" key="2">
    <citation type="submission" date="2024-10" db="UniProtKB">
        <authorList>
            <consortium name="EnsemblProtists"/>
        </authorList>
    </citation>
    <scope>IDENTIFICATION</scope>
</reference>
<dbReference type="AlphaFoldDB" id="A0A0D3L1Z0"/>
<dbReference type="PANTHER" id="PTHR36927:SF4">
    <property type="entry name" value="BLR5718 PROTEIN"/>
    <property type="match status" value="1"/>
</dbReference>
<evidence type="ECO:0000256" key="1">
    <source>
        <dbReference type="SAM" id="Phobius"/>
    </source>
</evidence>
<feature type="transmembrane region" description="Helical" evidence="1">
    <location>
        <begin position="18"/>
        <end position="36"/>
    </location>
</feature>
<dbReference type="eggNOG" id="ENOG502S9Z5">
    <property type="taxonomic scope" value="Eukaryota"/>
</dbReference>
<dbReference type="HOGENOM" id="CLU_542319_0_0_1"/>
<evidence type="ECO:0000259" key="2">
    <source>
        <dbReference type="Pfam" id="PF01757"/>
    </source>
</evidence>
<feature type="transmembrane region" description="Helical" evidence="1">
    <location>
        <begin position="42"/>
        <end position="60"/>
    </location>
</feature>
<proteinExistence type="predicted"/>
<dbReference type="InterPro" id="IPR050623">
    <property type="entry name" value="Glucan_succinyl_AcylTrfase"/>
</dbReference>
<sequence>MQSTSEKAPCCASRTCRVVVLWTVQLLAIPVCAFVPFGNEALTALIAVCIVVGRLLPLCVKRAIKPADVQKEAPRVANDTPTATESTKSTKPVKTRLLWLDILKLGLTVLVIVHHCTASFLGTGGFAYMLGDYLHPFQAFGVAFMALNASYFMSLFFFISAYFTPSSHQRKGEFAFMQDKFTRLGIPFVCYVLVIGPAINVLLALLRGQSPGYAPDPGPTWFLAWLCIFNAGYSFRMRAAEAASLTPSAPPSLAALCLLGACCGALNAAMMPFVSNLATLPFTFGTFPFYIIFFEGGIRARRNGWLDVHLPELSAAERTAARIVSAIVGAGGFAFTATLYISGGGLKFMPAVPGEDPAAGPLPKEDNFDGRDVDTISLGFVLCMLGVGTCVGVFCMAFTVALLDWSRLHANWQTASSRRLCEVAYSAYLVQGLVLPLIVYGYAEALAALGHPTYFRPGSWASATRLPEAALVLGWLATSTLSVIGCWALGALLRCIPGLSNVL</sequence>
<protein>
    <recommendedName>
        <fullName evidence="2">Acyltransferase 3 domain-containing protein</fullName>
    </recommendedName>
</protein>
<feature type="transmembrane region" description="Helical" evidence="1">
    <location>
        <begin position="469"/>
        <end position="493"/>
    </location>
</feature>
<feature type="transmembrane region" description="Helical" evidence="1">
    <location>
        <begin position="255"/>
        <end position="274"/>
    </location>
</feature>
<dbReference type="Proteomes" id="UP000013827">
    <property type="component" value="Unassembled WGS sequence"/>
</dbReference>
<feature type="transmembrane region" description="Helical" evidence="1">
    <location>
        <begin position="137"/>
        <end position="163"/>
    </location>
</feature>
<feature type="transmembrane region" description="Helical" evidence="1">
    <location>
        <begin position="280"/>
        <end position="298"/>
    </location>
</feature>
<feature type="transmembrane region" description="Helical" evidence="1">
    <location>
        <begin position="423"/>
        <end position="449"/>
    </location>
</feature>
<reference evidence="4" key="1">
    <citation type="journal article" date="2013" name="Nature">
        <title>Pan genome of the phytoplankton Emiliania underpins its global distribution.</title>
        <authorList>
            <person name="Read B.A."/>
            <person name="Kegel J."/>
            <person name="Klute M.J."/>
            <person name="Kuo A."/>
            <person name="Lefebvre S.C."/>
            <person name="Maumus F."/>
            <person name="Mayer C."/>
            <person name="Miller J."/>
            <person name="Monier A."/>
            <person name="Salamov A."/>
            <person name="Young J."/>
            <person name="Aguilar M."/>
            <person name="Claverie J.M."/>
            <person name="Frickenhaus S."/>
            <person name="Gonzalez K."/>
            <person name="Herman E.K."/>
            <person name="Lin Y.C."/>
            <person name="Napier J."/>
            <person name="Ogata H."/>
            <person name="Sarno A.F."/>
            <person name="Shmutz J."/>
            <person name="Schroeder D."/>
            <person name="de Vargas C."/>
            <person name="Verret F."/>
            <person name="von Dassow P."/>
            <person name="Valentin K."/>
            <person name="Van de Peer Y."/>
            <person name="Wheeler G."/>
            <person name="Dacks J.B."/>
            <person name="Delwiche C.F."/>
            <person name="Dyhrman S.T."/>
            <person name="Glockner G."/>
            <person name="John U."/>
            <person name="Richards T."/>
            <person name="Worden A.Z."/>
            <person name="Zhang X."/>
            <person name="Grigoriev I.V."/>
            <person name="Allen A.E."/>
            <person name="Bidle K."/>
            <person name="Borodovsky M."/>
            <person name="Bowler C."/>
            <person name="Brownlee C."/>
            <person name="Cock J.M."/>
            <person name="Elias M."/>
            <person name="Gladyshev V.N."/>
            <person name="Groth M."/>
            <person name="Guda C."/>
            <person name="Hadaegh A."/>
            <person name="Iglesias-Rodriguez M.D."/>
            <person name="Jenkins J."/>
            <person name="Jones B.M."/>
            <person name="Lawson T."/>
            <person name="Leese F."/>
            <person name="Lindquist E."/>
            <person name="Lobanov A."/>
            <person name="Lomsadze A."/>
            <person name="Malik S.B."/>
            <person name="Marsh M.E."/>
            <person name="Mackinder L."/>
            <person name="Mock T."/>
            <person name="Mueller-Roeber B."/>
            <person name="Pagarete A."/>
            <person name="Parker M."/>
            <person name="Probert I."/>
            <person name="Quesneville H."/>
            <person name="Raines C."/>
            <person name="Rensing S.A."/>
            <person name="Riano-Pachon D.M."/>
            <person name="Richier S."/>
            <person name="Rokitta S."/>
            <person name="Shiraiwa Y."/>
            <person name="Soanes D.M."/>
            <person name="van der Giezen M."/>
            <person name="Wahlund T.M."/>
            <person name="Williams B."/>
            <person name="Wilson W."/>
            <person name="Wolfe G."/>
            <person name="Wurch L.L."/>
        </authorList>
    </citation>
    <scope>NUCLEOTIDE SEQUENCE</scope>
</reference>
<evidence type="ECO:0000313" key="4">
    <source>
        <dbReference type="Proteomes" id="UP000013827"/>
    </source>
</evidence>
<dbReference type="PANTHER" id="PTHR36927">
    <property type="entry name" value="BLR4337 PROTEIN"/>
    <property type="match status" value="1"/>
</dbReference>
<feature type="transmembrane region" description="Helical" evidence="1">
    <location>
        <begin position="184"/>
        <end position="206"/>
    </location>
</feature>
<dbReference type="PaxDb" id="2903-EOD42025"/>
<keyword evidence="1" id="KW-0812">Transmembrane</keyword>
<feature type="transmembrane region" description="Helical" evidence="1">
    <location>
        <begin position="105"/>
        <end position="131"/>
    </location>
</feature>
<feature type="transmembrane region" description="Helical" evidence="1">
    <location>
        <begin position="319"/>
        <end position="341"/>
    </location>
</feature>